<reference evidence="1" key="1">
    <citation type="journal article" date="2013" name="Nature">
        <title>The genomes of four tapeworm species reveal adaptations to parasitism.</title>
        <authorList>
            <person name="Tsai I.J."/>
            <person name="Zarowiecki M."/>
            <person name="Holroyd N."/>
            <person name="Garciarrubio A."/>
            <person name="Sanchez-Flores A."/>
            <person name="Brooks K.L."/>
            <person name="Tracey A."/>
            <person name="Bobes R.J."/>
            <person name="Fragoso G."/>
            <person name="Sciutto E."/>
            <person name="Aslett M."/>
            <person name="Beasley H."/>
            <person name="Bennett H.M."/>
            <person name="Cai J."/>
            <person name="Camicia F."/>
            <person name="Clark R."/>
            <person name="Cucher M."/>
            <person name="De Silva N."/>
            <person name="Day T.A."/>
            <person name="Deplazes P."/>
            <person name="Estrada K."/>
            <person name="Fernandez C."/>
            <person name="Holland P.W."/>
            <person name="Hou J."/>
            <person name="Hu S."/>
            <person name="Huckvale T."/>
            <person name="Hung S.S."/>
            <person name="Kamenetzky L."/>
            <person name="Keane J.A."/>
            <person name="Kiss F."/>
            <person name="Koziol U."/>
            <person name="Lambert O."/>
            <person name="Liu K."/>
            <person name="Luo X."/>
            <person name="Luo Y."/>
            <person name="Macchiaroli N."/>
            <person name="Nichol S."/>
            <person name="Paps J."/>
            <person name="Parkinson J."/>
            <person name="Pouchkina-Stantcheva N."/>
            <person name="Riddiford N."/>
            <person name="Rosenzvit M."/>
            <person name="Salinas G."/>
            <person name="Wasmuth J.D."/>
            <person name="Zamanian M."/>
            <person name="Zheng Y."/>
            <person name="Cai X."/>
            <person name="Soberon X."/>
            <person name="Olson P.D."/>
            <person name="Laclette J.P."/>
            <person name="Brehm K."/>
            <person name="Berriman M."/>
            <person name="Garciarrubio A."/>
            <person name="Bobes R.J."/>
            <person name="Fragoso G."/>
            <person name="Sanchez-Flores A."/>
            <person name="Estrada K."/>
            <person name="Cevallos M.A."/>
            <person name="Morett E."/>
            <person name="Gonzalez V."/>
            <person name="Portillo T."/>
            <person name="Ochoa-Leyva A."/>
            <person name="Jose M.V."/>
            <person name="Sciutto E."/>
            <person name="Landa A."/>
            <person name="Jimenez L."/>
            <person name="Valdes V."/>
            <person name="Carrero J.C."/>
            <person name="Larralde C."/>
            <person name="Morales-Montor J."/>
            <person name="Limon-Lason J."/>
            <person name="Soberon X."/>
            <person name="Laclette J.P."/>
        </authorList>
    </citation>
    <scope>NUCLEOTIDE SEQUENCE [LARGE SCALE GENOMIC DNA]</scope>
</reference>
<name>A0A0S4MRL0_ECHMU</name>
<evidence type="ECO:0000313" key="1">
    <source>
        <dbReference type="EMBL" id="CUT99582.1"/>
    </source>
</evidence>
<dbReference type="Proteomes" id="UP000017246">
    <property type="component" value="Unassembled WGS sequence"/>
</dbReference>
<keyword evidence="2" id="KW-1185">Reference proteome</keyword>
<proteinExistence type="predicted"/>
<sequence>MYIQHGEGVWTTGIAQKDSPPSELFSNMGLENAHFVSTGAYATMRFSNIFAGKGYATLSAFGTDMDSFMAFKHERADKMEMIFGYEQPIPPLVDHPVAVDSML</sequence>
<accession>A0A0S4MRL0</accession>
<dbReference type="AlphaFoldDB" id="A0A0S4MRL0"/>
<dbReference type="EMBL" id="LN902845">
    <property type="protein sequence ID" value="CUT99582.1"/>
    <property type="molecule type" value="Genomic_DNA"/>
</dbReference>
<protein>
    <submittedName>
        <fullName evidence="1">C6 transcription factor Prf</fullName>
    </submittedName>
</protein>
<evidence type="ECO:0000313" key="2">
    <source>
        <dbReference type="Proteomes" id="UP000017246"/>
    </source>
</evidence>
<organism evidence="1 2">
    <name type="scientific">Echinococcus multilocularis</name>
    <name type="common">Fox tapeworm</name>
    <dbReference type="NCBI Taxonomy" id="6211"/>
    <lineage>
        <taxon>Eukaryota</taxon>
        <taxon>Metazoa</taxon>
        <taxon>Spiralia</taxon>
        <taxon>Lophotrochozoa</taxon>
        <taxon>Platyhelminthes</taxon>
        <taxon>Cestoda</taxon>
        <taxon>Eucestoda</taxon>
        <taxon>Cyclophyllidea</taxon>
        <taxon>Taeniidae</taxon>
        <taxon>Echinococcus</taxon>
    </lineage>
</organism>
<reference evidence="1" key="2">
    <citation type="submission" date="2015-11" db="EMBL/GenBank/DDBJ databases">
        <authorList>
            <person name="Zhang Y."/>
            <person name="Guo Z."/>
        </authorList>
    </citation>
    <scope>NUCLEOTIDE SEQUENCE</scope>
</reference>